<gene>
    <name evidence="1" type="ORF">LTR37_006511</name>
</gene>
<organism evidence="1 2">
    <name type="scientific">Vermiconidia calcicola</name>
    <dbReference type="NCBI Taxonomy" id="1690605"/>
    <lineage>
        <taxon>Eukaryota</taxon>
        <taxon>Fungi</taxon>
        <taxon>Dikarya</taxon>
        <taxon>Ascomycota</taxon>
        <taxon>Pezizomycotina</taxon>
        <taxon>Dothideomycetes</taxon>
        <taxon>Dothideomycetidae</taxon>
        <taxon>Mycosphaerellales</taxon>
        <taxon>Extremaceae</taxon>
        <taxon>Vermiconidia</taxon>
    </lineage>
</organism>
<dbReference type="EMBL" id="JAUTXU010000043">
    <property type="protein sequence ID" value="KAK3716361.1"/>
    <property type="molecule type" value="Genomic_DNA"/>
</dbReference>
<reference evidence="1" key="1">
    <citation type="submission" date="2023-07" db="EMBL/GenBank/DDBJ databases">
        <title>Black Yeasts Isolated from many extreme environments.</title>
        <authorList>
            <person name="Coleine C."/>
            <person name="Stajich J.E."/>
            <person name="Selbmann L."/>
        </authorList>
    </citation>
    <scope>NUCLEOTIDE SEQUENCE</scope>
    <source>
        <strain evidence="1">CCFEE 5714</strain>
    </source>
</reference>
<comment type="caution">
    <text evidence="1">The sequence shown here is derived from an EMBL/GenBank/DDBJ whole genome shotgun (WGS) entry which is preliminary data.</text>
</comment>
<evidence type="ECO:0000313" key="2">
    <source>
        <dbReference type="Proteomes" id="UP001281147"/>
    </source>
</evidence>
<sequence>MAESASQDPTDPAFQQLSARNHGPLIVVTGYILLIISILAVGLKLWTRYTTARKLALTDGAILVALAFAIAQTIALTISVDCGLGRHEEDLSDGQMVQVSKALYASNILQLAALAGAKASLVFFIISIKPLRPVMLVCYGCLAVVGAWLVASMLAFAFQCALPRPWVMGPNTSLGKQTCVDQFALQVGVGAINILTDLFILILPFLMMRTVQVTASKRWVVVALFALRIATPIFAICALVAYHTYYHSDPQDRPWRVVSPAIWTQVMLNSSIITACIPSIKRFLADIQSGLMAVNISEPYELTHSGGKITGVEYGKGTGMFGSNRGGSRVGITSMKSNGGNSAIRSRGEKDPQELSEARYGNKAQVKVGSRNPRTTSHGNNQIRETESVKGLTDDVIMLSTEYHVEYEDAARSERQREGKADEWSL</sequence>
<dbReference type="Proteomes" id="UP001281147">
    <property type="component" value="Unassembled WGS sequence"/>
</dbReference>
<keyword evidence="2" id="KW-1185">Reference proteome</keyword>
<name>A0ACC3NHV9_9PEZI</name>
<evidence type="ECO:0000313" key="1">
    <source>
        <dbReference type="EMBL" id="KAK3716361.1"/>
    </source>
</evidence>
<protein>
    <submittedName>
        <fullName evidence="1">Uncharacterized protein</fullName>
    </submittedName>
</protein>
<proteinExistence type="predicted"/>
<accession>A0ACC3NHV9</accession>